<dbReference type="Pfam" id="PF16015">
    <property type="entry name" value="Promethin"/>
    <property type="match status" value="1"/>
</dbReference>
<feature type="region of interest" description="Disordered" evidence="1">
    <location>
        <begin position="139"/>
        <end position="163"/>
    </location>
</feature>
<evidence type="ECO:0000313" key="4">
    <source>
        <dbReference type="Proteomes" id="UP000766486"/>
    </source>
</evidence>
<feature type="transmembrane region" description="Helical" evidence="2">
    <location>
        <begin position="79"/>
        <end position="101"/>
    </location>
</feature>
<comment type="caution">
    <text evidence="3">The sequence shown here is derived from an EMBL/GenBank/DDBJ whole genome shotgun (WGS) entry which is preliminary data.</text>
</comment>
<keyword evidence="2" id="KW-0472">Membrane</keyword>
<evidence type="ECO:0000313" key="3">
    <source>
        <dbReference type="EMBL" id="VUC28149.1"/>
    </source>
</evidence>
<dbReference type="Proteomes" id="UP000766486">
    <property type="component" value="Unassembled WGS sequence"/>
</dbReference>
<name>A0ABY6UC12_BIOOC</name>
<gene>
    <name evidence="3" type="ORF">CLO192961_LOCUS227144</name>
</gene>
<evidence type="ECO:0000256" key="2">
    <source>
        <dbReference type="SAM" id="Phobius"/>
    </source>
</evidence>
<keyword evidence="2" id="KW-0812">Transmembrane</keyword>
<organism evidence="3 4">
    <name type="scientific">Bionectria ochroleuca</name>
    <name type="common">Gliocladium roseum</name>
    <dbReference type="NCBI Taxonomy" id="29856"/>
    <lineage>
        <taxon>Eukaryota</taxon>
        <taxon>Fungi</taxon>
        <taxon>Dikarya</taxon>
        <taxon>Ascomycota</taxon>
        <taxon>Pezizomycotina</taxon>
        <taxon>Sordariomycetes</taxon>
        <taxon>Hypocreomycetidae</taxon>
        <taxon>Hypocreales</taxon>
        <taxon>Bionectriaceae</taxon>
        <taxon>Clonostachys</taxon>
    </lineage>
</organism>
<accession>A0ABY6UC12</accession>
<evidence type="ECO:0000256" key="1">
    <source>
        <dbReference type="SAM" id="MobiDB-lite"/>
    </source>
</evidence>
<proteinExistence type="predicted"/>
<reference evidence="3 4" key="1">
    <citation type="submission" date="2019-06" db="EMBL/GenBank/DDBJ databases">
        <authorList>
            <person name="Broberg M."/>
        </authorList>
    </citation>
    <scope>NUCLEOTIDE SEQUENCE [LARGE SCALE GENOMIC DNA]</scope>
</reference>
<dbReference type="EMBL" id="CABFNS010000781">
    <property type="protein sequence ID" value="VUC28149.1"/>
    <property type="molecule type" value="Genomic_DNA"/>
</dbReference>
<feature type="transmembrane region" description="Helical" evidence="2">
    <location>
        <begin position="108"/>
        <end position="129"/>
    </location>
</feature>
<feature type="transmembrane region" description="Helical" evidence="2">
    <location>
        <begin position="51"/>
        <end position="73"/>
    </location>
</feature>
<keyword evidence="4" id="KW-1185">Reference proteome</keyword>
<protein>
    <submittedName>
        <fullName evidence="3">Uncharacterized protein</fullName>
    </submittedName>
</protein>
<sequence>MSESNGIRGTVTDTAAGAYSYAQRSFDRVLPPASRQQAYDQVQTFAHTRPILFSALVAQIVFCSMPILIFSTFVFSTFVFAFGIALLFTLFWFGLALFVLVPALLASASIAFLVWAWALGSFLAARWLYVQLMGGEAPPPPAGRETKVVRGKPVDGAGAPLSL</sequence>
<keyword evidence="2" id="KW-1133">Transmembrane helix</keyword>